<evidence type="ECO:0000313" key="3">
    <source>
        <dbReference type="Proteomes" id="UP000499080"/>
    </source>
</evidence>
<evidence type="ECO:0000256" key="1">
    <source>
        <dbReference type="SAM" id="MobiDB-lite"/>
    </source>
</evidence>
<gene>
    <name evidence="2" type="ORF">AVEN_227158_1</name>
</gene>
<feature type="region of interest" description="Disordered" evidence="1">
    <location>
        <begin position="90"/>
        <end position="110"/>
    </location>
</feature>
<accession>A0A4Y2BXR2</accession>
<reference evidence="2 3" key="1">
    <citation type="journal article" date="2019" name="Sci. Rep.">
        <title>Orb-weaving spider Araneus ventricosus genome elucidates the spidroin gene catalogue.</title>
        <authorList>
            <person name="Kono N."/>
            <person name="Nakamura H."/>
            <person name="Ohtoshi R."/>
            <person name="Moran D.A.P."/>
            <person name="Shinohara A."/>
            <person name="Yoshida Y."/>
            <person name="Fujiwara M."/>
            <person name="Mori M."/>
            <person name="Tomita M."/>
            <person name="Arakawa K."/>
        </authorList>
    </citation>
    <scope>NUCLEOTIDE SEQUENCE [LARGE SCALE GENOMIC DNA]</scope>
</reference>
<sequence length="141" mass="15828">MALCISVLKKLISSVDGILAFFKLSTELLINVASYQIHLYLCVSFLQEEQDFLPPSTSQIIDPQEFKKEMRSLALEWIYLCGKKTMYFSQKSDPGSSSQPSPDRASRHFDGNPNSPSDFHFFRKPLSLGSILFRCGSGPAI</sequence>
<organism evidence="2 3">
    <name type="scientific">Araneus ventricosus</name>
    <name type="common">Orbweaver spider</name>
    <name type="synonym">Epeira ventricosa</name>
    <dbReference type="NCBI Taxonomy" id="182803"/>
    <lineage>
        <taxon>Eukaryota</taxon>
        <taxon>Metazoa</taxon>
        <taxon>Ecdysozoa</taxon>
        <taxon>Arthropoda</taxon>
        <taxon>Chelicerata</taxon>
        <taxon>Arachnida</taxon>
        <taxon>Araneae</taxon>
        <taxon>Araneomorphae</taxon>
        <taxon>Entelegynae</taxon>
        <taxon>Araneoidea</taxon>
        <taxon>Araneidae</taxon>
        <taxon>Araneus</taxon>
    </lineage>
</organism>
<name>A0A4Y2BXR2_ARAVE</name>
<keyword evidence="3" id="KW-1185">Reference proteome</keyword>
<evidence type="ECO:0000313" key="2">
    <source>
        <dbReference type="EMBL" id="GBL95934.1"/>
    </source>
</evidence>
<dbReference type="Proteomes" id="UP000499080">
    <property type="component" value="Unassembled WGS sequence"/>
</dbReference>
<comment type="caution">
    <text evidence="2">The sequence shown here is derived from an EMBL/GenBank/DDBJ whole genome shotgun (WGS) entry which is preliminary data.</text>
</comment>
<feature type="compositionally biased region" description="Low complexity" evidence="1">
    <location>
        <begin position="90"/>
        <end position="103"/>
    </location>
</feature>
<dbReference type="AlphaFoldDB" id="A0A4Y2BXR2"/>
<dbReference type="EMBL" id="BGPR01000115">
    <property type="protein sequence ID" value="GBL95934.1"/>
    <property type="molecule type" value="Genomic_DNA"/>
</dbReference>
<proteinExistence type="predicted"/>
<protein>
    <submittedName>
        <fullName evidence="2">Uncharacterized protein</fullName>
    </submittedName>
</protein>